<keyword evidence="1" id="KW-0433">Leucine-rich repeat</keyword>
<feature type="region of interest" description="Disordered" evidence="3">
    <location>
        <begin position="488"/>
        <end position="551"/>
    </location>
</feature>
<feature type="compositionally biased region" description="Low complexity" evidence="3">
    <location>
        <begin position="526"/>
        <end position="550"/>
    </location>
</feature>
<dbReference type="SMART" id="SM00369">
    <property type="entry name" value="LRR_TYP"/>
    <property type="match status" value="3"/>
</dbReference>
<dbReference type="Gene3D" id="1.20.900.10">
    <property type="entry name" value="Dbl homology (DH) domain"/>
    <property type="match status" value="1"/>
</dbReference>
<dbReference type="PROSITE" id="PS51450">
    <property type="entry name" value="LRR"/>
    <property type="match status" value="2"/>
</dbReference>
<feature type="region of interest" description="Disordered" evidence="3">
    <location>
        <begin position="443"/>
        <end position="470"/>
    </location>
</feature>
<sequence length="939" mass="102667">MTEPCASPAAKAAGPTAATPACSPAHAKNDDTHSHPHPSARHSVSVDLSNRMLADVPKDLPSSGAKVGKVAVQMTAPAPPHDVASLSLRHNMLIRIPPSFGRAFSMLHTLDLSGNQIVVLPEEISHLQGLRELNVSRNALIGLPITIGSLRCLEILDLSENCIIALDMSMARLQSLRMLNLSDNRLASLPSYLGLLSHSLRILLVDGNPFDRSLREMVEPILTVSSRDAKRIAKAKEKSEKLREKAVKRGESPKHILSNRTPLHSLEYTMALTKLMAVRLRRSRSRKQSISTNPVTSGCTASGAPRAVARPPELNLQRAKSQSHILSSSKHSADSDMLILSPLPAPESACLPKDKLSSQMASLDIGGSSENPSAAVAASKPSPSPNSPNSSSSRVAGVNWNAPIEQSAELNEYRTRQLPPLPLLDNELAPSTATAALPELVSAQARQTESKPLLESQTESQTCNGSGADSPYRAVALGIARRIANGISDTNAPAGSHGSTEPASSIRSYQNSMPSGSVANTSTITSSDMANRSSTSSSSQESHSSSMDDSTGLIQDASKVARVLWQLRDDWDLDPRHSEADSVRHMLAQLRDGNVRIDGALEVDRVYREKAPTAGGCQRLKILSELLVTEVTYVDTLKNVVGVYLNPMREAKILSESELREIFSNIEVILAFHNDHFLPSITYAISQPDTAIGKAFLHHGAHFKLYSTYTNNHETSAKTLSSVMARRAVNGFIQSARGDVTQLGQVGLDGHLLTPVQRLPRYRMLLLDLLSNTPEDHPDHEALYAALKELNRTIYEVNEKKRVFENQARLRKIQEKVVGSSEIPLIAPHRVFKLMANFRLQVFSEHTVDKAGMVSVRRTGVGTVYRFFLFNDMILQCTIVMNKDLRVNRIYRLESRVIPAEVTSDNELRIVDSDGILYLKGDAADIRRWAQEINSRLEK</sequence>
<dbReference type="EMBL" id="JANBOH010000348">
    <property type="protein sequence ID" value="KAJ1642725.1"/>
    <property type="molecule type" value="Genomic_DNA"/>
</dbReference>
<dbReference type="Pfam" id="PF13855">
    <property type="entry name" value="LRR_8"/>
    <property type="match status" value="1"/>
</dbReference>
<protein>
    <recommendedName>
        <fullName evidence="4">DH domain-containing protein</fullName>
    </recommendedName>
</protein>
<feature type="region of interest" description="Disordered" evidence="3">
    <location>
        <begin position="283"/>
        <end position="310"/>
    </location>
</feature>
<dbReference type="PANTHER" id="PTHR12673">
    <property type="entry name" value="FACIOGENITAL DYSPLASIA PROTEIN"/>
    <property type="match status" value="1"/>
</dbReference>
<feature type="compositionally biased region" description="Basic and acidic residues" evidence="3">
    <location>
        <begin position="235"/>
        <end position="254"/>
    </location>
</feature>
<evidence type="ECO:0000256" key="3">
    <source>
        <dbReference type="SAM" id="MobiDB-lite"/>
    </source>
</evidence>
<dbReference type="AlphaFoldDB" id="A0A9W7XHP3"/>
<dbReference type="SMART" id="SM00325">
    <property type="entry name" value="RhoGEF"/>
    <property type="match status" value="1"/>
</dbReference>
<gene>
    <name evidence="5" type="ORF">LPJ64_005455</name>
</gene>
<dbReference type="SUPFAM" id="SSF48065">
    <property type="entry name" value="DBL homology domain (DH-domain)"/>
    <property type="match status" value="1"/>
</dbReference>
<dbReference type="Pfam" id="PF00621">
    <property type="entry name" value="RhoGEF"/>
    <property type="match status" value="1"/>
</dbReference>
<dbReference type="CDD" id="cd00160">
    <property type="entry name" value="RhoGEF"/>
    <property type="match status" value="1"/>
</dbReference>
<feature type="region of interest" description="Disordered" evidence="3">
    <location>
        <begin position="315"/>
        <end position="334"/>
    </location>
</feature>
<dbReference type="InterPro" id="IPR032675">
    <property type="entry name" value="LRR_dom_sf"/>
</dbReference>
<dbReference type="Gene3D" id="3.80.10.10">
    <property type="entry name" value="Ribonuclease Inhibitor"/>
    <property type="match status" value="1"/>
</dbReference>
<dbReference type="SMART" id="SM00364">
    <property type="entry name" value="LRR_BAC"/>
    <property type="match status" value="3"/>
</dbReference>
<evidence type="ECO:0000259" key="4">
    <source>
        <dbReference type="PROSITE" id="PS50010"/>
    </source>
</evidence>
<dbReference type="InterPro" id="IPR051092">
    <property type="entry name" value="FYVE_RhoGEF_PH"/>
</dbReference>
<feature type="compositionally biased region" description="Polar residues" evidence="3">
    <location>
        <begin position="488"/>
        <end position="525"/>
    </location>
</feature>
<feature type="compositionally biased region" description="Polar residues" evidence="3">
    <location>
        <begin position="455"/>
        <end position="467"/>
    </location>
</feature>
<dbReference type="PANTHER" id="PTHR12673:SF159">
    <property type="entry name" value="LD03170P"/>
    <property type="match status" value="1"/>
</dbReference>
<dbReference type="SUPFAM" id="SSF52058">
    <property type="entry name" value="L domain-like"/>
    <property type="match status" value="1"/>
</dbReference>
<keyword evidence="2" id="KW-0677">Repeat</keyword>
<dbReference type="InterPro" id="IPR003591">
    <property type="entry name" value="Leu-rich_rpt_typical-subtyp"/>
</dbReference>
<accession>A0A9W7XHP3</accession>
<feature type="compositionally biased region" description="Low complexity" evidence="3">
    <location>
        <begin position="371"/>
        <end position="393"/>
    </location>
</feature>
<comment type="caution">
    <text evidence="5">The sequence shown here is derived from an EMBL/GenBank/DDBJ whole genome shotgun (WGS) entry which is preliminary data.</text>
</comment>
<dbReference type="Proteomes" id="UP001145021">
    <property type="component" value="Unassembled WGS sequence"/>
</dbReference>
<feature type="region of interest" description="Disordered" evidence="3">
    <location>
        <begin position="235"/>
        <end position="257"/>
    </location>
</feature>
<name>A0A9W7XHP3_9FUNG</name>
<evidence type="ECO:0000256" key="1">
    <source>
        <dbReference type="ARBA" id="ARBA00022614"/>
    </source>
</evidence>
<dbReference type="PROSITE" id="PS50010">
    <property type="entry name" value="DH_2"/>
    <property type="match status" value="1"/>
</dbReference>
<dbReference type="GO" id="GO:0005737">
    <property type="term" value="C:cytoplasm"/>
    <property type="evidence" value="ECO:0007669"/>
    <property type="project" value="TreeGrafter"/>
</dbReference>
<dbReference type="InterPro" id="IPR000219">
    <property type="entry name" value="DH_dom"/>
</dbReference>
<feature type="region of interest" description="Disordered" evidence="3">
    <location>
        <begin position="362"/>
        <end position="397"/>
    </location>
</feature>
<dbReference type="GO" id="GO:0005085">
    <property type="term" value="F:guanyl-nucleotide exchange factor activity"/>
    <property type="evidence" value="ECO:0007669"/>
    <property type="project" value="InterPro"/>
</dbReference>
<reference evidence="5" key="1">
    <citation type="submission" date="2022-07" db="EMBL/GenBank/DDBJ databases">
        <title>Phylogenomic reconstructions and comparative analyses of Kickxellomycotina fungi.</title>
        <authorList>
            <person name="Reynolds N.K."/>
            <person name="Stajich J.E."/>
            <person name="Barry K."/>
            <person name="Grigoriev I.V."/>
            <person name="Crous P."/>
            <person name="Smith M.E."/>
        </authorList>
    </citation>
    <scope>NUCLEOTIDE SEQUENCE</scope>
    <source>
        <strain evidence="5">NBRC 105413</strain>
    </source>
</reference>
<evidence type="ECO:0000313" key="5">
    <source>
        <dbReference type="EMBL" id="KAJ1642725.1"/>
    </source>
</evidence>
<dbReference type="InterPro" id="IPR001611">
    <property type="entry name" value="Leu-rich_rpt"/>
</dbReference>
<feature type="compositionally biased region" description="Polar residues" evidence="3">
    <location>
        <begin position="288"/>
        <end position="300"/>
    </location>
</feature>
<dbReference type="InterPro" id="IPR035899">
    <property type="entry name" value="DBL_dom_sf"/>
</dbReference>
<feature type="compositionally biased region" description="Low complexity" evidence="3">
    <location>
        <begin position="319"/>
        <end position="330"/>
    </location>
</feature>
<feature type="domain" description="DH" evidence="4">
    <location>
        <begin position="618"/>
        <end position="800"/>
    </location>
</feature>
<organism evidence="5 6">
    <name type="scientific">Coemansia asiatica</name>
    <dbReference type="NCBI Taxonomy" id="1052880"/>
    <lineage>
        <taxon>Eukaryota</taxon>
        <taxon>Fungi</taxon>
        <taxon>Fungi incertae sedis</taxon>
        <taxon>Zoopagomycota</taxon>
        <taxon>Kickxellomycotina</taxon>
        <taxon>Kickxellomycetes</taxon>
        <taxon>Kickxellales</taxon>
        <taxon>Kickxellaceae</taxon>
        <taxon>Coemansia</taxon>
    </lineage>
</organism>
<keyword evidence="6" id="KW-1185">Reference proteome</keyword>
<feature type="region of interest" description="Disordered" evidence="3">
    <location>
        <begin position="1"/>
        <end position="44"/>
    </location>
</feature>
<proteinExistence type="predicted"/>
<evidence type="ECO:0000313" key="6">
    <source>
        <dbReference type="Proteomes" id="UP001145021"/>
    </source>
</evidence>
<evidence type="ECO:0000256" key="2">
    <source>
        <dbReference type="ARBA" id="ARBA00022737"/>
    </source>
</evidence>
<feature type="compositionally biased region" description="Low complexity" evidence="3">
    <location>
        <begin position="1"/>
        <end position="26"/>
    </location>
</feature>